<dbReference type="Gene3D" id="3.30.40.10">
    <property type="entry name" value="Zinc/RING finger domain, C3HC4 (zinc finger)"/>
    <property type="match status" value="1"/>
</dbReference>
<dbReference type="SMART" id="SM00588">
    <property type="entry name" value="NEUZ"/>
    <property type="match status" value="2"/>
</dbReference>
<dbReference type="FunFam" id="2.60.120.920:FF:000005">
    <property type="entry name" value="Putative E3 ubiquitin-protein ligase NEURL1B"/>
    <property type="match status" value="1"/>
</dbReference>
<feature type="domain" description="RING-type" evidence="15">
    <location>
        <begin position="549"/>
        <end position="589"/>
    </location>
</feature>
<evidence type="ECO:0000256" key="7">
    <source>
        <dbReference type="ARBA" id="ARBA00022723"/>
    </source>
</evidence>
<dbReference type="Ensembl" id="ENSEBUT00000010297.1">
    <property type="protein sequence ID" value="ENSEBUP00000009766.1"/>
    <property type="gene ID" value="ENSEBUG00000006269.1"/>
</dbReference>
<keyword evidence="5" id="KW-0963">Cytoplasm</keyword>
<evidence type="ECO:0000313" key="17">
    <source>
        <dbReference type="Ensembl" id="ENSEBUP00000009766.1"/>
    </source>
</evidence>
<reference evidence="17" key="1">
    <citation type="submission" date="2025-08" db="UniProtKB">
        <authorList>
            <consortium name="Ensembl"/>
        </authorList>
    </citation>
    <scope>IDENTIFICATION</scope>
</reference>
<keyword evidence="11" id="KW-0862">Zinc</keyword>
<dbReference type="Proteomes" id="UP000694388">
    <property type="component" value="Unplaced"/>
</dbReference>
<evidence type="ECO:0000256" key="3">
    <source>
        <dbReference type="ARBA" id="ARBA00004906"/>
    </source>
</evidence>
<evidence type="ECO:0000256" key="8">
    <source>
        <dbReference type="ARBA" id="ARBA00022737"/>
    </source>
</evidence>
<dbReference type="GO" id="GO:0008270">
    <property type="term" value="F:zinc ion binding"/>
    <property type="evidence" value="ECO:0007669"/>
    <property type="project" value="UniProtKB-KW"/>
</dbReference>
<dbReference type="InterPro" id="IPR013083">
    <property type="entry name" value="Znf_RING/FYVE/PHD"/>
</dbReference>
<feature type="domain" description="NHR" evidence="16">
    <location>
        <begin position="294"/>
        <end position="468"/>
    </location>
</feature>
<comment type="pathway">
    <text evidence="3">Protein modification; protein ubiquitination.</text>
</comment>
<evidence type="ECO:0000256" key="6">
    <source>
        <dbReference type="ARBA" id="ARBA00022679"/>
    </source>
</evidence>
<dbReference type="Pfam" id="PF07177">
    <property type="entry name" value="Neuralized"/>
    <property type="match status" value="2"/>
</dbReference>
<evidence type="ECO:0000259" key="15">
    <source>
        <dbReference type="PROSITE" id="PS50089"/>
    </source>
</evidence>
<evidence type="ECO:0000259" key="16">
    <source>
        <dbReference type="PROSITE" id="PS51065"/>
    </source>
</evidence>
<dbReference type="GO" id="GO:0061630">
    <property type="term" value="F:ubiquitin protein ligase activity"/>
    <property type="evidence" value="ECO:0007669"/>
    <property type="project" value="UniProtKB-EC"/>
</dbReference>
<dbReference type="GO" id="GO:0005737">
    <property type="term" value="C:cytoplasm"/>
    <property type="evidence" value="ECO:0007669"/>
    <property type="project" value="UniProtKB-SubCell"/>
</dbReference>
<keyword evidence="6" id="KW-0808">Transferase</keyword>
<dbReference type="GeneTree" id="ENSGT00940000157079"/>
<dbReference type="EC" id="2.3.2.27" evidence="4"/>
<feature type="region of interest" description="Disordered" evidence="14">
    <location>
        <begin position="310"/>
        <end position="330"/>
    </location>
</feature>
<keyword evidence="10" id="KW-0833">Ubl conjugation pathway</keyword>
<evidence type="ECO:0000256" key="11">
    <source>
        <dbReference type="ARBA" id="ARBA00022833"/>
    </source>
</evidence>
<dbReference type="InterPro" id="IPR043136">
    <property type="entry name" value="B30.2/SPRY_sf"/>
</dbReference>
<dbReference type="FunFam" id="3.30.40.10:FF:000056">
    <property type="entry name" value="Putative E3 ubiquitin-protein ligase NEURL1B"/>
    <property type="match status" value="1"/>
</dbReference>
<keyword evidence="12" id="KW-0914">Notch signaling pathway</keyword>
<dbReference type="Pfam" id="PF13920">
    <property type="entry name" value="zf-C3HC4_3"/>
    <property type="match status" value="1"/>
</dbReference>
<evidence type="ECO:0000256" key="12">
    <source>
        <dbReference type="ARBA" id="ARBA00022976"/>
    </source>
</evidence>
<evidence type="ECO:0000256" key="10">
    <source>
        <dbReference type="ARBA" id="ARBA00022786"/>
    </source>
</evidence>
<comment type="catalytic activity">
    <reaction evidence="1">
        <text>S-ubiquitinyl-[E2 ubiquitin-conjugating enzyme]-L-cysteine + [acceptor protein]-L-lysine = [E2 ubiquitin-conjugating enzyme]-L-cysteine + N(6)-ubiquitinyl-[acceptor protein]-L-lysine.</text>
        <dbReference type="EC" id="2.3.2.27"/>
    </reaction>
</comment>
<feature type="domain" description="NHR" evidence="16">
    <location>
        <begin position="67"/>
        <end position="223"/>
    </location>
</feature>
<dbReference type="PANTHER" id="PTHR12429:SF6">
    <property type="entry name" value="PROTEIN NEURALIZED"/>
    <property type="match status" value="1"/>
</dbReference>
<feature type="compositionally biased region" description="Polar residues" evidence="14">
    <location>
        <begin position="57"/>
        <end position="66"/>
    </location>
</feature>
<dbReference type="Gene3D" id="2.60.120.920">
    <property type="match status" value="2"/>
</dbReference>
<feature type="compositionally biased region" description="Basic and acidic residues" evidence="14">
    <location>
        <begin position="41"/>
        <end position="51"/>
    </location>
</feature>
<dbReference type="PROSITE" id="PS50089">
    <property type="entry name" value="ZF_RING_2"/>
    <property type="match status" value="1"/>
</dbReference>
<reference evidence="17" key="2">
    <citation type="submission" date="2025-09" db="UniProtKB">
        <authorList>
            <consortium name="Ensembl"/>
        </authorList>
    </citation>
    <scope>IDENTIFICATION</scope>
</reference>
<feature type="compositionally biased region" description="Low complexity" evidence="14">
    <location>
        <begin position="503"/>
        <end position="513"/>
    </location>
</feature>
<feature type="region of interest" description="Disordered" evidence="14">
    <location>
        <begin position="503"/>
        <end position="539"/>
    </location>
</feature>
<accession>A0A8C4Q490</accession>
<keyword evidence="8" id="KW-0677">Repeat</keyword>
<evidence type="ECO:0000256" key="9">
    <source>
        <dbReference type="ARBA" id="ARBA00022771"/>
    </source>
</evidence>
<keyword evidence="18" id="KW-1185">Reference proteome</keyword>
<dbReference type="PANTHER" id="PTHR12429">
    <property type="entry name" value="NEURALIZED"/>
    <property type="match status" value="1"/>
</dbReference>
<protein>
    <recommendedName>
        <fullName evidence="4">RING-type E3 ubiquitin transferase</fullName>
        <ecNumber evidence="4">2.3.2.27</ecNumber>
    </recommendedName>
</protein>
<keyword evidence="7" id="KW-0479">Metal-binding</keyword>
<organism evidence="17 18">
    <name type="scientific">Eptatretus burgeri</name>
    <name type="common">Inshore hagfish</name>
    <dbReference type="NCBI Taxonomy" id="7764"/>
    <lineage>
        <taxon>Eukaryota</taxon>
        <taxon>Metazoa</taxon>
        <taxon>Chordata</taxon>
        <taxon>Craniata</taxon>
        <taxon>Vertebrata</taxon>
        <taxon>Cyclostomata</taxon>
        <taxon>Myxini</taxon>
        <taxon>Myxiniformes</taxon>
        <taxon>Myxinidae</taxon>
        <taxon>Eptatretinae</taxon>
        <taxon>Eptatretus</taxon>
    </lineage>
</organism>
<dbReference type="SUPFAM" id="SSF57850">
    <property type="entry name" value="RING/U-box"/>
    <property type="match status" value="1"/>
</dbReference>
<sequence>MTSHRLLERWSKSCSEEGRKTSHCNVAGVWNSNCSSTESVSVDRRCPDTGARKASASRGTSQPSTSQLLFHGRAKGRNVTLDVGRKRATRRHSFCHGVTFGHRAVRTNEHVRLSFTGTAPGWSGALRFGFTSNDPTDMEPARIPRYACPDLASRPGYWAKALPEGYATWGTVLEFWVETDGRAFYQAASNEPQIFLRGVDITNPLWVLIDIYGVSQQVTLLETMFVKPSRRLSPFPLCPRLPSPHEPAQDHNSEGPVGDVVASLRETHIESSQATPSALSAQILCTIPDSLAQDLLFHPLHGPLVSLSEDRTQAEGKPTDQPGVDGPGHAVVFSGRPITIGETVYILVRGLSRPGEPLTFGLTSCDPATLSPTDLPNDPHSLVDRREYWVVVSVCPLPAAFQRNNGQVSWRGRGGEVVLGFALMPDGEVHLSVNGTQEGMLVCVDPSQLLWLLFGLQGVKNTLKILGSHKPGSSAATLPPVRCGLPSPDTLADCSESSASHRSSLLSSSSSSLVTAPGSPDDEEQSLLPLPPPTQRSEETVALGNRGECTICFERLADSVIYTCGHMCLCFECGERLRRQIHPACPICRRVIKDIIRTYPI</sequence>
<dbReference type="InterPro" id="IPR006573">
    <property type="entry name" value="NHR_dom"/>
</dbReference>
<evidence type="ECO:0000256" key="14">
    <source>
        <dbReference type="SAM" id="MobiDB-lite"/>
    </source>
</evidence>
<evidence type="ECO:0000256" key="13">
    <source>
        <dbReference type="PROSITE-ProRule" id="PRU00175"/>
    </source>
</evidence>
<dbReference type="InterPro" id="IPR001841">
    <property type="entry name" value="Znf_RING"/>
</dbReference>
<name>A0A8C4Q490_EPTBU</name>
<evidence type="ECO:0000313" key="18">
    <source>
        <dbReference type="Proteomes" id="UP000694388"/>
    </source>
</evidence>
<evidence type="ECO:0000256" key="4">
    <source>
        <dbReference type="ARBA" id="ARBA00012483"/>
    </source>
</evidence>
<dbReference type="GO" id="GO:0007219">
    <property type="term" value="P:Notch signaling pathway"/>
    <property type="evidence" value="ECO:0007669"/>
    <property type="project" value="UniProtKB-KW"/>
</dbReference>
<evidence type="ECO:0000256" key="1">
    <source>
        <dbReference type="ARBA" id="ARBA00000900"/>
    </source>
</evidence>
<proteinExistence type="predicted"/>
<dbReference type="PROSITE" id="PS51065">
    <property type="entry name" value="NHR"/>
    <property type="match status" value="2"/>
</dbReference>
<feature type="region of interest" description="Disordered" evidence="14">
    <location>
        <begin position="39"/>
        <end position="66"/>
    </location>
</feature>
<dbReference type="AlphaFoldDB" id="A0A8C4Q490"/>
<keyword evidence="9 13" id="KW-0863">Zinc-finger</keyword>
<evidence type="ECO:0000256" key="2">
    <source>
        <dbReference type="ARBA" id="ARBA00004496"/>
    </source>
</evidence>
<dbReference type="InterPro" id="IPR037962">
    <property type="entry name" value="Neuralized"/>
</dbReference>
<evidence type="ECO:0000256" key="5">
    <source>
        <dbReference type="ARBA" id="ARBA00022490"/>
    </source>
</evidence>
<comment type="subcellular location">
    <subcellularLocation>
        <location evidence="2">Cytoplasm</location>
    </subcellularLocation>
</comment>